<dbReference type="SUPFAM" id="SSF55154">
    <property type="entry name" value="CYTH-like phosphatases"/>
    <property type="match status" value="1"/>
</dbReference>
<name>A0A936ZHS9_9HYPH</name>
<dbReference type="Proteomes" id="UP000605848">
    <property type="component" value="Unassembled WGS sequence"/>
</dbReference>
<dbReference type="PANTHER" id="PTHR40114:SF1">
    <property type="entry name" value="SLR0698 PROTEIN"/>
    <property type="match status" value="1"/>
</dbReference>
<evidence type="ECO:0000313" key="3">
    <source>
        <dbReference type="Proteomes" id="UP000605848"/>
    </source>
</evidence>
<feature type="region of interest" description="Disordered" evidence="1">
    <location>
        <begin position="178"/>
        <end position="211"/>
    </location>
</feature>
<dbReference type="PANTHER" id="PTHR40114">
    <property type="entry name" value="SLR0698 PROTEIN"/>
    <property type="match status" value="1"/>
</dbReference>
<evidence type="ECO:0000313" key="2">
    <source>
        <dbReference type="EMBL" id="MBL0407299.1"/>
    </source>
</evidence>
<comment type="caution">
    <text evidence="2">The sequence shown here is derived from an EMBL/GenBank/DDBJ whole genome shotgun (WGS) entry which is preliminary data.</text>
</comment>
<dbReference type="RefSeq" id="WP_202064382.1">
    <property type="nucleotide sequence ID" value="NZ_JAEQMY010000073.1"/>
</dbReference>
<dbReference type="EMBL" id="JAEQMY010000073">
    <property type="protein sequence ID" value="MBL0407299.1"/>
    <property type="molecule type" value="Genomic_DNA"/>
</dbReference>
<keyword evidence="3" id="KW-1185">Reference proteome</keyword>
<dbReference type="Gene3D" id="2.40.320.10">
    <property type="entry name" value="Hypothetical Protein Pfu-838710-001"/>
    <property type="match status" value="1"/>
</dbReference>
<sequence length="233" mass="25856">MTIRRRFLLASSLARLIQRERGGFRQIEGFFPDQRDRTSWVRLEENRALLILRTAGPYGDVEEQTEVPTSHAHALLDVCAGEVDYARAPLAIGQRQIFVDQFTRPKALYFVSAEFENEEEARGFGPLAWFGPEVTAEARYSNQSLALRGVEQSLDVPLSDAALDSLLDTLENRFPAQSGIADKRPTAKPVSVTRAQVAAPAPGNGQPSKANLSDVEAAMMREMERTLQKGKPE</sequence>
<evidence type="ECO:0000256" key="1">
    <source>
        <dbReference type="SAM" id="MobiDB-lite"/>
    </source>
</evidence>
<accession>A0A936ZHS9</accession>
<dbReference type="AlphaFoldDB" id="A0A936ZHS9"/>
<protein>
    <submittedName>
        <fullName evidence="2">Uncharacterized protein</fullName>
    </submittedName>
</protein>
<organism evidence="2 3">
    <name type="scientific">Microvirga aerilata</name>
    <dbReference type="NCBI Taxonomy" id="670292"/>
    <lineage>
        <taxon>Bacteria</taxon>
        <taxon>Pseudomonadati</taxon>
        <taxon>Pseudomonadota</taxon>
        <taxon>Alphaproteobacteria</taxon>
        <taxon>Hyphomicrobiales</taxon>
        <taxon>Methylobacteriaceae</taxon>
        <taxon>Microvirga</taxon>
    </lineage>
</organism>
<gene>
    <name evidence="2" type="ORF">JKG68_25575</name>
</gene>
<reference evidence="2" key="1">
    <citation type="submission" date="2021-01" db="EMBL/GenBank/DDBJ databases">
        <title>Microvirga sp.</title>
        <authorList>
            <person name="Kim M.K."/>
        </authorList>
    </citation>
    <scope>NUCLEOTIDE SEQUENCE</scope>
    <source>
        <strain evidence="2">5420S-16</strain>
    </source>
</reference>
<dbReference type="InterPro" id="IPR012042">
    <property type="entry name" value="NeuTTM/CthTTM-like"/>
</dbReference>
<dbReference type="InterPro" id="IPR033469">
    <property type="entry name" value="CYTH-like_dom_sf"/>
</dbReference>
<proteinExistence type="predicted"/>